<dbReference type="Proteomes" id="UP000315842">
    <property type="component" value="Unassembled WGS sequence"/>
</dbReference>
<sequence length="201" mass="21438">MLPRRVYVVRRLVALAVVAVLVVAAVLVVRAVTRPDDGTPAAPTTRTPKAAATTPDAAPTLSPVEAAARAAGVPVCRVADLDVGFDATKTAYEGTERPSFRITYTNTGDEPCLVDAGDGMRRVSVVSGDDTVWASWHCGRDAESRPLLLGPDEPSKETYRWPRVRSVKGCTAGQPAPRPGTYTARLLIDDEVVAKAVFDLR</sequence>
<dbReference type="RefSeq" id="WP_141320250.1">
    <property type="nucleotide sequence ID" value="NZ_BJLP01000024.1"/>
</dbReference>
<feature type="region of interest" description="Disordered" evidence="1">
    <location>
        <begin position="35"/>
        <end position="57"/>
    </location>
</feature>
<organism evidence="2 3">
    <name type="scientific">Cellulomonas uda</name>
    <dbReference type="NCBI Taxonomy" id="1714"/>
    <lineage>
        <taxon>Bacteria</taxon>
        <taxon>Bacillati</taxon>
        <taxon>Actinomycetota</taxon>
        <taxon>Actinomycetes</taxon>
        <taxon>Micrococcales</taxon>
        <taxon>Cellulomonadaceae</taxon>
        <taxon>Cellulomonas</taxon>
    </lineage>
</organism>
<evidence type="ECO:0008006" key="4">
    <source>
        <dbReference type="Google" id="ProtNLM"/>
    </source>
</evidence>
<dbReference type="AlphaFoldDB" id="A0A4Y3KCV6"/>
<evidence type="ECO:0000313" key="2">
    <source>
        <dbReference type="EMBL" id="GEA81224.1"/>
    </source>
</evidence>
<dbReference type="EMBL" id="BJLP01000024">
    <property type="protein sequence ID" value="GEA81224.1"/>
    <property type="molecule type" value="Genomic_DNA"/>
</dbReference>
<reference evidence="2 3" key="1">
    <citation type="submission" date="2019-06" db="EMBL/GenBank/DDBJ databases">
        <title>Whole genome shotgun sequence of Cellulomonas uda NBRC 3747.</title>
        <authorList>
            <person name="Hosoyama A."/>
            <person name="Uohara A."/>
            <person name="Ohji S."/>
            <person name="Ichikawa N."/>
        </authorList>
    </citation>
    <scope>NUCLEOTIDE SEQUENCE [LARGE SCALE GENOMIC DNA]</scope>
    <source>
        <strain evidence="2 3">NBRC 3747</strain>
    </source>
</reference>
<name>A0A4Y3KCV6_CELUD</name>
<evidence type="ECO:0000256" key="1">
    <source>
        <dbReference type="SAM" id="MobiDB-lite"/>
    </source>
</evidence>
<protein>
    <recommendedName>
        <fullName evidence="4">DUF4232 domain-containing protein</fullName>
    </recommendedName>
</protein>
<proteinExistence type="predicted"/>
<gene>
    <name evidence="2" type="ORF">CUD01_16680</name>
</gene>
<keyword evidence="3" id="KW-1185">Reference proteome</keyword>
<comment type="caution">
    <text evidence="2">The sequence shown here is derived from an EMBL/GenBank/DDBJ whole genome shotgun (WGS) entry which is preliminary data.</text>
</comment>
<accession>A0A4Y3KCV6</accession>
<evidence type="ECO:0000313" key="3">
    <source>
        <dbReference type="Proteomes" id="UP000315842"/>
    </source>
</evidence>